<reference evidence="1 2" key="1">
    <citation type="submission" date="2017-01" db="EMBL/GenBank/DDBJ databases">
        <title>Pseudomonas psychrotolerans genome sequencing and assembly.</title>
        <authorList>
            <person name="Vyas B."/>
            <person name="Mayilraj S."/>
        </authorList>
    </citation>
    <scope>NUCLEOTIDE SEQUENCE [LARGE SCALE GENOMIC DNA]</scope>
    <source>
        <strain evidence="1 2">SDS18</strain>
    </source>
</reference>
<keyword evidence="2" id="KW-1185">Reference proteome</keyword>
<proteinExistence type="predicted"/>
<dbReference type="InterPro" id="IPR010265">
    <property type="entry name" value="Phage_lambda_TipM"/>
</dbReference>
<dbReference type="RefSeq" id="WP_077172931.1">
    <property type="nucleotide sequence ID" value="NZ_MTLN01000008.1"/>
</dbReference>
<protein>
    <submittedName>
        <fullName evidence="1">Phage tail protein</fullName>
    </submittedName>
</protein>
<name>A0ABX3IUE5_9PSED</name>
<evidence type="ECO:0000313" key="2">
    <source>
        <dbReference type="Proteomes" id="UP000189310"/>
    </source>
</evidence>
<organism evidence="1 2">
    <name type="scientific">Pseudomonas oryzihabitans</name>
    <dbReference type="NCBI Taxonomy" id="47885"/>
    <lineage>
        <taxon>Bacteria</taxon>
        <taxon>Pseudomonadati</taxon>
        <taxon>Pseudomonadota</taxon>
        <taxon>Gammaproteobacteria</taxon>
        <taxon>Pseudomonadales</taxon>
        <taxon>Pseudomonadaceae</taxon>
        <taxon>Pseudomonas</taxon>
    </lineage>
</organism>
<sequence>MAVETFTWSPRLDPEGTATYRTRTSQFGDGYAQVVGDGLNNKSQSWPLTFKGGRATIVAIRDFLDRHAGYRSFLWTPPLGTVGFYKASEHRLAAHGAEIYTLTVTFEQAFHP</sequence>
<dbReference type="Proteomes" id="UP000189310">
    <property type="component" value="Unassembled WGS sequence"/>
</dbReference>
<dbReference type="EMBL" id="MTLN01000008">
    <property type="protein sequence ID" value="ONN70653.1"/>
    <property type="molecule type" value="Genomic_DNA"/>
</dbReference>
<gene>
    <name evidence="1" type="ORF">BVL52_20680</name>
</gene>
<evidence type="ECO:0000313" key="1">
    <source>
        <dbReference type="EMBL" id="ONN70653.1"/>
    </source>
</evidence>
<accession>A0ABX3IUE5</accession>
<comment type="caution">
    <text evidence="1">The sequence shown here is derived from an EMBL/GenBank/DDBJ whole genome shotgun (WGS) entry which is preliminary data.</text>
</comment>
<dbReference type="Pfam" id="PF05939">
    <property type="entry name" value="Phage_min_tail"/>
    <property type="match status" value="1"/>
</dbReference>